<feature type="domain" description="ATP-grasp fold RimK-type" evidence="1">
    <location>
        <begin position="211"/>
        <end position="298"/>
    </location>
</feature>
<dbReference type="RefSeq" id="WP_146787376.1">
    <property type="nucleotide sequence ID" value="NZ_CP042434.1"/>
</dbReference>
<dbReference type="Proteomes" id="UP000321291">
    <property type="component" value="Chromosome"/>
</dbReference>
<proteinExistence type="predicted"/>
<dbReference type="InterPro" id="IPR013815">
    <property type="entry name" value="ATP_grasp_subdomain_1"/>
</dbReference>
<dbReference type="Gene3D" id="3.30.1490.20">
    <property type="entry name" value="ATP-grasp fold, A domain"/>
    <property type="match status" value="1"/>
</dbReference>
<dbReference type="AlphaFoldDB" id="A0A5B8VQR3"/>
<dbReference type="KEGG" id="agi:FSB73_22080"/>
<dbReference type="Gene3D" id="3.30.470.20">
    <property type="entry name" value="ATP-grasp fold, B domain"/>
    <property type="match status" value="1"/>
</dbReference>
<accession>A0A5B8VQR3</accession>
<dbReference type="SUPFAM" id="SSF56059">
    <property type="entry name" value="Glutathione synthetase ATP-binding domain-like"/>
    <property type="match status" value="1"/>
</dbReference>
<keyword evidence="3" id="KW-1185">Reference proteome</keyword>
<name>A0A5B8VQR3_9BACT</name>
<dbReference type="GO" id="GO:0016879">
    <property type="term" value="F:ligase activity, forming carbon-nitrogen bonds"/>
    <property type="evidence" value="ECO:0007669"/>
    <property type="project" value="TreeGrafter"/>
</dbReference>
<dbReference type="Pfam" id="PF08443">
    <property type="entry name" value="RimK"/>
    <property type="match status" value="1"/>
</dbReference>
<evidence type="ECO:0000313" key="2">
    <source>
        <dbReference type="EMBL" id="QEC73957.1"/>
    </source>
</evidence>
<evidence type="ECO:0000259" key="1">
    <source>
        <dbReference type="Pfam" id="PF08443"/>
    </source>
</evidence>
<dbReference type="PANTHER" id="PTHR21621">
    <property type="entry name" value="RIBOSOMAL PROTEIN S6 MODIFICATION PROTEIN"/>
    <property type="match status" value="1"/>
</dbReference>
<dbReference type="OrthoDB" id="1704979at2"/>
<dbReference type="InterPro" id="IPR013651">
    <property type="entry name" value="ATP-grasp_RimK-type"/>
</dbReference>
<dbReference type="GO" id="GO:0005737">
    <property type="term" value="C:cytoplasm"/>
    <property type="evidence" value="ECO:0007669"/>
    <property type="project" value="TreeGrafter"/>
</dbReference>
<dbReference type="PANTHER" id="PTHR21621:SF0">
    <property type="entry name" value="BETA-CITRYLGLUTAMATE SYNTHASE B-RELATED"/>
    <property type="match status" value="1"/>
</dbReference>
<reference evidence="2 3" key="1">
    <citation type="journal article" date="2017" name="Int. J. Syst. Evol. Microbiol.">
        <title>Arachidicoccus ginsenosidivorans sp. nov., with ginsenoside-converting activity isolated from ginseng cultivating soil.</title>
        <authorList>
            <person name="Siddiqi M.Z."/>
            <person name="Aslam Z."/>
            <person name="Im W.T."/>
        </authorList>
    </citation>
    <scope>NUCLEOTIDE SEQUENCE [LARGE SCALE GENOMIC DNA]</scope>
    <source>
        <strain evidence="2 3">Gsoil 809</strain>
    </source>
</reference>
<sequence>MKIAIHHNIGSFSDRWIEYCIAHNIEFVIIDAYSSNIIKELEDFDYFLWHWTHTDYRDLLFARQLIQSLEQNGVKVFPNVKTCWHFDDKVGQKYLLEALGVPLIRSYVFYTKDSAKSWVNSTIFPKVFKLRGGAGSVNVKLVESRREANNLIKIAFGKGFTSKNLKSRIKDALIKFNKDKSLKNFGRIVFRLKELIVPNLLNKMGPRQKGYIYFQDFIKNNNFDIRIVVIGDKCFGLKRLTRDGDFRASGSGKIIYDHSLIDINAIKVAFETTSKLDVQCCAFDFVFDEDNQPLIIEISFGFSPYSYDSCDGYWDSSLKWYNSKFNPQFWMIENLINI</sequence>
<protein>
    <recommendedName>
        <fullName evidence="1">ATP-grasp fold RimK-type domain-containing protein</fullName>
    </recommendedName>
</protein>
<evidence type="ECO:0000313" key="3">
    <source>
        <dbReference type="Proteomes" id="UP000321291"/>
    </source>
</evidence>
<dbReference type="GO" id="GO:0005524">
    <property type="term" value="F:ATP binding"/>
    <property type="evidence" value="ECO:0007669"/>
    <property type="project" value="InterPro"/>
</dbReference>
<organism evidence="2 3">
    <name type="scientific">Arachidicoccus ginsenosidivorans</name>
    <dbReference type="NCBI Taxonomy" id="496057"/>
    <lineage>
        <taxon>Bacteria</taxon>
        <taxon>Pseudomonadati</taxon>
        <taxon>Bacteroidota</taxon>
        <taxon>Chitinophagia</taxon>
        <taxon>Chitinophagales</taxon>
        <taxon>Chitinophagaceae</taxon>
        <taxon>Arachidicoccus</taxon>
    </lineage>
</organism>
<gene>
    <name evidence="2" type="ORF">FSB73_22080</name>
</gene>
<dbReference type="EMBL" id="CP042434">
    <property type="protein sequence ID" value="QEC73957.1"/>
    <property type="molecule type" value="Genomic_DNA"/>
</dbReference>